<dbReference type="GO" id="GO:0006241">
    <property type="term" value="P:CTP biosynthetic process"/>
    <property type="evidence" value="ECO:0007669"/>
    <property type="project" value="InterPro"/>
</dbReference>
<evidence type="ECO:0000256" key="8">
    <source>
        <dbReference type="ARBA" id="ARBA00022777"/>
    </source>
</evidence>
<dbReference type="EC" id="2.7.4.6" evidence="3 14"/>
<keyword evidence="10" id="KW-0460">Magnesium</keyword>
<comment type="catalytic activity">
    <reaction evidence="14">
        <text>a 2'-deoxyribonucleoside 5'-diphosphate + ATP = a 2'-deoxyribonucleoside 5'-triphosphate + ADP</text>
        <dbReference type="Rhea" id="RHEA:44640"/>
        <dbReference type="ChEBI" id="CHEBI:30616"/>
        <dbReference type="ChEBI" id="CHEBI:61560"/>
        <dbReference type="ChEBI" id="CHEBI:73316"/>
        <dbReference type="ChEBI" id="CHEBI:456216"/>
        <dbReference type="EC" id="2.7.4.6"/>
    </reaction>
</comment>
<evidence type="ECO:0000256" key="9">
    <source>
        <dbReference type="ARBA" id="ARBA00022840"/>
    </source>
</evidence>
<dbReference type="EMBL" id="PVTO01000042">
    <property type="protein sequence ID" value="PRY74478.1"/>
    <property type="molecule type" value="Genomic_DNA"/>
</dbReference>
<feature type="binding site" evidence="12">
    <location>
        <position position="113"/>
    </location>
    <ligand>
        <name>ATP</name>
        <dbReference type="ChEBI" id="CHEBI:30616"/>
    </ligand>
</feature>
<dbReference type="InterPro" id="IPR023005">
    <property type="entry name" value="Nucleoside_diP_kinase_AS"/>
</dbReference>
<name>A0A2T0VTN5_9LACT</name>
<keyword evidence="5 14" id="KW-0808">Transferase</keyword>
<evidence type="ECO:0000313" key="17">
    <source>
        <dbReference type="Proteomes" id="UP000238205"/>
    </source>
</evidence>
<dbReference type="GO" id="GO:0006183">
    <property type="term" value="P:GTP biosynthetic process"/>
    <property type="evidence" value="ECO:0007669"/>
    <property type="project" value="InterPro"/>
</dbReference>
<organism evidence="16 17">
    <name type="scientific">Alkalibacterium olivapovliticus</name>
    <dbReference type="NCBI Taxonomy" id="99907"/>
    <lineage>
        <taxon>Bacteria</taxon>
        <taxon>Bacillati</taxon>
        <taxon>Bacillota</taxon>
        <taxon>Bacilli</taxon>
        <taxon>Lactobacillales</taxon>
        <taxon>Carnobacteriaceae</taxon>
        <taxon>Alkalibacterium</taxon>
    </lineage>
</organism>
<dbReference type="InterPro" id="IPR001564">
    <property type="entry name" value="Nucleoside_diP_kinase"/>
</dbReference>
<dbReference type="CDD" id="cd04413">
    <property type="entry name" value="NDPk_I"/>
    <property type="match status" value="1"/>
</dbReference>
<keyword evidence="11" id="KW-0546">Nucleotide metabolism</keyword>
<dbReference type="InterPro" id="IPR036850">
    <property type="entry name" value="NDK-like_dom_sf"/>
</dbReference>
<keyword evidence="8 14" id="KW-0418">Kinase</keyword>
<dbReference type="Gene3D" id="3.30.70.141">
    <property type="entry name" value="Nucleoside diphosphate kinase-like domain"/>
    <property type="match status" value="1"/>
</dbReference>
<evidence type="ECO:0000256" key="14">
    <source>
        <dbReference type="RuleBase" id="RU004013"/>
    </source>
</evidence>
<dbReference type="OrthoDB" id="9801161at2"/>
<keyword evidence="17" id="KW-1185">Reference proteome</keyword>
<dbReference type="Pfam" id="PF00334">
    <property type="entry name" value="NDK"/>
    <property type="match status" value="1"/>
</dbReference>
<feature type="binding site" evidence="12">
    <location>
        <position position="103"/>
    </location>
    <ligand>
        <name>ATP</name>
        <dbReference type="ChEBI" id="CHEBI:30616"/>
    </ligand>
</feature>
<evidence type="ECO:0000256" key="13">
    <source>
        <dbReference type="RuleBase" id="RU004011"/>
    </source>
</evidence>
<gene>
    <name evidence="16" type="ORF">CLV38_1427</name>
</gene>
<dbReference type="GO" id="GO:0006228">
    <property type="term" value="P:UTP biosynthetic process"/>
    <property type="evidence" value="ECO:0007669"/>
    <property type="project" value="InterPro"/>
</dbReference>
<dbReference type="PROSITE" id="PS00469">
    <property type="entry name" value="NDPK"/>
    <property type="match status" value="1"/>
</dbReference>
<comment type="similarity">
    <text evidence="2 12 13">Belongs to the NDK family.</text>
</comment>
<dbReference type="SMART" id="SM00562">
    <property type="entry name" value="NDK"/>
    <property type="match status" value="1"/>
</dbReference>
<dbReference type="InterPro" id="IPR034907">
    <property type="entry name" value="NDK-like_dom"/>
</dbReference>
<dbReference type="GO" id="GO:0046872">
    <property type="term" value="F:metal ion binding"/>
    <property type="evidence" value="ECO:0007669"/>
    <property type="project" value="UniProtKB-KW"/>
</dbReference>
<reference evidence="16 17" key="1">
    <citation type="submission" date="2018-03" db="EMBL/GenBank/DDBJ databases">
        <title>Genomic Encyclopedia of Archaeal and Bacterial Type Strains, Phase II (KMG-II): from individual species to whole genera.</title>
        <authorList>
            <person name="Goeker M."/>
        </authorList>
    </citation>
    <scope>NUCLEOTIDE SEQUENCE [LARGE SCALE GENOMIC DNA]</scope>
    <source>
        <strain evidence="16 17">DSM 13175</strain>
    </source>
</reference>
<evidence type="ECO:0000256" key="7">
    <source>
        <dbReference type="ARBA" id="ARBA00022741"/>
    </source>
</evidence>
<evidence type="ECO:0000256" key="1">
    <source>
        <dbReference type="ARBA" id="ARBA00001946"/>
    </source>
</evidence>
<protein>
    <recommendedName>
        <fullName evidence="4 14">Nucleoside diphosphate kinase</fullName>
        <ecNumber evidence="3 14">2.7.4.6</ecNumber>
    </recommendedName>
</protein>
<keyword evidence="6" id="KW-0479">Metal-binding</keyword>
<dbReference type="Proteomes" id="UP000238205">
    <property type="component" value="Unassembled WGS sequence"/>
</dbReference>
<feature type="binding site" evidence="12">
    <location>
        <position position="58"/>
    </location>
    <ligand>
        <name>ATP</name>
        <dbReference type="ChEBI" id="CHEBI:30616"/>
    </ligand>
</feature>
<evidence type="ECO:0000256" key="4">
    <source>
        <dbReference type="ARBA" id="ARBA00017632"/>
    </source>
</evidence>
<evidence type="ECO:0000256" key="10">
    <source>
        <dbReference type="ARBA" id="ARBA00022842"/>
    </source>
</evidence>
<dbReference type="RefSeq" id="WP_106196285.1">
    <property type="nucleotide sequence ID" value="NZ_PVTO01000042.1"/>
</dbReference>
<dbReference type="NCBIfam" id="NF001908">
    <property type="entry name" value="PRK00668.1"/>
    <property type="match status" value="1"/>
</dbReference>
<dbReference type="PANTHER" id="PTHR11349">
    <property type="entry name" value="NUCLEOSIDE DIPHOSPHATE KINASE"/>
    <property type="match status" value="1"/>
</dbReference>
<comment type="caution">
    <text evidence="16">The sequence shown here is derived from an EMBL/GenBank/DDBJ whole genome shotgun (WGS) entry which is preliminary data.</text>
</comment>
<dbReference type="GO" id="GO:0005524">
    <property type="term" value="F:ATP binding"/>
    <property type="evidence" value="ECO:0007669"/>
    <property type="project" value="UniProtKB-KW"/>
</dbReference>
<sequence length="142" mass="15776">MSQSVLVLIKPDAVRRRLTGLILSEFEKRELTIIDLKMMTSSRNRAEKHYESLLGKPFFDEVVSYLSSGPLVAVILEGDNCIEIVRDLNGSTDPRNADKCSIRGKYGISKTQNTVHASDSPQSAEREIALWFDGVTDGCQVS</sequence>
<evidence type="ECO:0000256" key="5">
    <source>
        <dbReference type="ARBA" id="ARBA00022679"/>
    </source>
</evidence>
<dbReference type="PRINTS" id="PR01243">
    <property type="entry name" value="NUCDPKINASE"/>
</dbReference>
<evidence type="ECO:0000256" key="3">
    <source>
        <dbReference type="ARBA" id="ARBA00012966"/>
    </source>
</evidence>
<dbReference type="SUPFAM" id="SSF54919">
    <property type="entry name" value="Nucleoside diphosphate kinase, NDK"/>
    <property type="match status" value="1"/>
</dbReference>
<dbReference type="GO" id="GO:0004550">
    <property type="term" value="F:nucleoside diphosphate kinase activity"/>
    <property type="evidence" value="ECO:0007669"/>
    <property type="project" value="UniProtKB-EC"/>
</dbReference>
<accession>A0A2T0VTN5</accession>
<keyword evidence="9 14" id="KW-0067">ATP-binding</keyword>
<dbReference type="AlphaFoldDB" id="A0A2T0VTN5"/>
<evidence type="ECO:0000256" key="2">
    <source>
        <dbReference type="ARBA" id="ARBA00008142"/>
    </source>
</evidence>
<evidence type="ECO:0000256" key="12">
    <source>
        <dbReference type="PROSITE-ProRule" id="PRU00706"/>
    </source>
</evidence>
<dbReference type="FunFam" id="3.30.70.141:FF:000003">
    <property type="entry name" value="Nucleoside diphosphate kinase"/>
    <property type="match status" value="1"/>
</dbReference>
<evidence type="ECO:0000259" key="15">
    <source>
        <dbReference type="SMART" id="SM00562"/>
    </source>
</evidence>
<dbReference type="PROSITE" id="PS51374">
    <property type="entry name" value="NDPK_LIKE"/>
    <property type="match status" value="1"/>
</dbReference>
<feature type="binding site" evidence="12">
    <location>
        <position position="10"/>
    </location>
    <ligand>
        <name>ATP</name>
        <dbReference type="ChEBI" id="CHEBI:30616"/>
    </ligand>
</feature>
<feature type="binding site" evidence="12">
    <location>
        <position position="86"/>
    </location>
    <ligand>
        <name>ATP</name>
        <dbReference type="ChEBI" id="CHEBI:30616"/>
    </ligand>
</feature>
<evidence type="ECO:0000256" key="11">
    <source>
        <dbReference type="ARBA" id="ARBA00023080"/>
    </source>
</evidence>
<feature type="domain" description="Nucleoside diphosphate kinase-like" evidence="15">
    <location>
        <begin position="2"/>
        <end position="140"/>
    </location>
</feature>
<proteinExistence type="inferred from homology"/>
<evidence type="ECO:0000256" key="6">
    <source>
        <dbReference type="ARBA" id="ARBA00022723"/>
    </source>
</evidence>
<feature type="binding site" evidence="12">
    <location>
        <position position="92"/>
    </location>
    <ligand>
        <name>ATP</name>
        <dbReference type="ChEBI" id="CHEBI:30616"/>
    </ligand>
</feature>
<keyword evidence="7 14" id="KW-0547">Nucleotide-binding</keyword>
<feature type="active site" description="Pros-phosphohistidine intermediate" evidence="12">
    <location>
        <position position="116"/>
    </location>
</feature>
<comment type="cofactor">
    <cofactor evidence="1">
        <name>Mg(2+)</name>
        <dbReference type="ChEBI" id="CHEBI:18420"/>
    </cofactor>
</comment>
<evidence type="ECO:0000313" key="16">
    <source>
        <dbReference type="EMBL" id="PRY74478.1"/>
    </source>
</evidence>